<dbReference type="SMART" id="SM00028">
    <property type="entry name" value="TPR"/>
    <property type="match status" value="8"/>
</dbReference>
<feature type="repeat" description="TPR" evidence="3">
    <location>
        <begin position="75"/>
        <end position="108"/>
    </location>
</feature>
<reference evidence="5 6" key="1">
    <citation type="submission" date="2024-02" db="EMBL/GenBank/DDBJ databases">
        <authorList>
            <person name="Chen Y."/>
            <person name="Shah S."/>
            <person name="Dougan E. K."/>
            <person name="Thang M."/>
            <person name="Chan C."/>
        </authorList>
    </citation>
    <scope>NUCLEOTIDE SEQUENCE [LARGE SCALE GENOMIC DNA]</scope>
</reference>
<feature type="repeat" description="TPR" evidence="3">
    <location>
        <begin position="457"/>
        <end position="490"/>
    </location>
</feature>
<feature type="repeat" description="TPR" evidence="3">
    <location>
        <begin position="389"/>
        <end position="422"/>
    </location>
</feature>
<dbReference type="Pfam" id="PF13432">
    <property type="entry name" value="TPR_16"/>
    <property type="match status" value="2"/>
</dbReference>
<evidence type="ECO:0000256" key="3">
    <source>
        <dbReference type="PROSITE-ProRule" id="PRU00339"/>
    </source>
</evidence>
<gene>
    <name evidence="5" type="ORF">SCF082_LOCUS36749</name>
</gene>
<protein>
    <submittedName>
        <fullName evidence="5">Hsp70-Hsp90 organizing protein 2 (AtHop2)</fullName>
    </submittedName>
</protein>
<feature type="repeat" description="TPR" evidence="3">
    <location>
        <begin position="7"/>
        <end position="40"/>
    </location>
</feature>
<feature type="region of interest" description="Disordered" evidence="4">
    <location>
        <begin position="212"/>
        <end position="252"/>
    </location>
</feature>
<evidence type="ECO:0000313" key="6">
    <source>
        <dbReference type="Proteomes" id="UP001642464"/>
    </source>
</evidence>
<dbReference type="Gene3D" id="1.25.40.10">
    <property type="entry name" value="Tetratricopeptide repeat domain"/>
    <property type="match status" value="3"/>
</dbReference>
<evidence type="ECO:0000313" key="5">
    <source>
        <dbReference type="EMBL" id="CAK9076089.1"/>
    </source>
</evidence>
<dbReference type="Gene3D" id="1.10.260.100">
    <property type="match status" value="1"/>
</dbReference>
<evidence type="ECO:0000256" key="2">
    <source>
        <dbReference type="ARBA" id="ARBA00022803"/>
    </source>
</evidence>
<dbReference type="Pfam" id="PF13181">
    <property type="entry name" value="TPR_8"/>
    <property type="match status" value="2"/>
</dbReference>
<dbReference type="Pfam" id="PF00515">
    <property type="entry name" value="TPR_1"/>
    <property type="match status" value="2"/>
</dbReference>
<keyword evidence="2 3" id="KW-0802">TPR repeat</keyword>
<dbReference type="Proteomes" id="UP001642464">
    <property type="component" value="Unassembled WGS sequence"/>
</dbReference>
<keyword evidence="6" id="KW-1185">Reference proteome</keyword>
<proteinExistence type="predicted"/>
<feature type="repeat" description="TPR" evidence="3">
    <location>
        <begin position="329"/>
        <end position="362"/>
    </location>
</feature>
<dbReference type="Pfam" id="PF14234">
    <property type="entry name" value="DUF4336"/>
    <property type="match status" value="2"/>
</dbReference>
<dbReference type="SUPFAM" id="SSF48452">
    <property type="entry name" value="TPR-like"/>
    <property type="match status" value="3"/>
</dbReference>
<sequence length="1108" mass="125340">MVDKAKAAEAKAKGNTEFQAKNFKEAIKHFTEAIKHDPTDHVFFSNRSACYASLEDYDKALEDGRECVRLKPDWPKGYTRKGLAEFFLQKYDDAAETYKAGLKLAPEDATLKEGLKKAMDAKYDVPGAGAGGGGGGGGGGMQFDPAALAAAAAKNPKIKEYMQDKELMQKVNMLASLSGTMQQTMVMQMVQQDQRVLELFLAMQGVDVSTMRPEDFEQETPPPPKKQPKKEEPKEEDLRTPEQKEANEWKSKGNELYKKKQFKEALEMYDKAIEVVPNDITYHNNKNAVLIEMGAEQYDAVLKSCQDLLDRRYEINSANPGGASFEKVAKVFQRMASVYEKQQKYDDAITMYNKALTEDNNRSVRNALRECERAKEKHEKDAYLDPAKAEEHREKGNELFKEKKYAEAKAEYDEGLKRNPKDAKMYSNRAAALTKLLAYPDALRDLDECLKLDPTFVKAYSRKGAAHFFMKEYHKSLQAYEQGLKLDPENQECKQGRDQVLAKISETSRSTEALRSCFAQLRDDPNAHDDVAFTPSAITESKEDLCDEFTGDSVITRDWRRGPGVPPEQRWSFWPALPIAPYERRLTKRYEVLPGELWTFEQKQGILYIHVPIRMTVYRMTTRRGLLVYAPVAPTDECLSLLRELEEQHGEVLHIVLPTVAVEHKSPGAKANHRRDFLGGGGLVQKYVDRLPNLVWNWYFVGPFSQKFPQAQVWVCPGQFSVPLQLPLQLLGFPSNATRPRHACLPKEWQDEGLDFRVLGPVGKDLQNGPFAEVAFYLRRLRTMLVTDLVVSVPEEAPEIVAEERWVLGVGPDRREPRALAFHARDDATSPLETSPEALLRGWRRMALFALFFQSSAIDPEPVSKALSDAFNSEAKDLGWGGLLPWRFRKDWKKSFDALRGGGGGLFVAPILSELILNRDFVVWPFVEETASRWAVRVAQVQDMERIIPAHFDAPVSATAEEPTNETRERIGERPLRVPLASHLGECEGTGTACPVDEDDGLQLFAPGQYQGLQANYLSFATLTSSPNFLSRAEEFEACTGGSIVFAEAQNIWEDPIKDMGTKEQRGNDIYHAYFMSYSHFPVAPLQRCWDFSAAQRRRTRCESMKMI</sequence>
<evidence type="ECO:0000256" key="1">
    <source>
        <dbReference type="ARBA" id="ARBA00022737"/>
    </source>
</evidence>
<evidence type="ECO:0000256" key="4">
    <source>
        <dbReference type="SAM" id="MobiDB-lite"/>
    </source>
</evidence>
<dbReference type="InterPro" id="IPR019734">
    <property type="entry name" value="TPR_rpt"/>
</dbReference>
<dbReference type="PANTHER" id="PTHR22904:SF523">
    <property type="entry name" value="STRESS-INDUCED-PHOSPHOPROTEIN 1"/>
    <property type="match status" value="1"/>
</dbReference>
<feature type="region of interest" description="Disordered" evidence="4">
    <location>
        <begin position="379"/>
        <end position="398"/>
    </location>
</feature>
<feature type="repeat" description="TPR" evidence="3">
    <location>
        <begin position="246"/>
        <end position="279"/>
    </location>
</feature>
<dbReference type="EMBL" id="CAXAMM010036668">
    <property type="protein sequence ID" value="CAK9076089.1"/>
    <property type="molecule type" value="Genomic_DNA"/>
</dbReference>
<keyword evidence="1" id="KW-0677">Repeat</keyword>
<dbReference type="PROSITE" id="PS50005">
    <property type="entry name" value="TPR"/>
    <property type="match status" value="6"/>
</dbReference>
<comment type="caution">
    <text evidence="5">The sequence shown here is derived from an EMBL/GenBank/DDBJ whole genome shotgun (WGS) entry which is preliminary data.</text>
</comment>
<feature type="compositionally biased region" description="Basic and acidic residues" evidence="4">
    <location>
        <begin position="229"/>
        <end position="252"/>
    </location>
</feature>
<dbReference type="InterPro" id="IPR011990">
    <property type="entry name" value="TPR-like_helical_dom_sf"/>
</dbReference>
<dbReference type="PANTHER" id="PTHR22904">
    <property type="entry name" value="TPR REPEAT CONTAINING PROTEIN"/>
    <property type="match status" value="1"/>
</dbReference>
<organism evidence="5 6">
    <name type="scientific">Durusdinium trenchii</name>
    <dbReference type="NCBI Taxonomy" id="1381693"/>
    <lineage>
        <taxon>Eukaryota</taxon>
        <taxon>Sar</taxon>
        <taxon>Alveolata</taxon>
        <taxon>Dinophyceae</taxon>
        <taxon>Suessiales</taxon>
        <taxon>Symbiodiniaceae</taxon>
        <taxon>Durusdinium</taxon>
    </lineage>
</organism>
<accession>A0ABP0PMI7</accession>
<name>A0ABP0PMI7_9DINO</name>
<dbReference type="InterPro" id="IPR025638">
    <property type="entry name" value="DUF4336"/>
</dbReference>